<feature type="transmembrane region" description="Helical" evidence="1">
    <location>
        <begin position="169"/>
        <end position="192"/>
    </location>
</feature>
<keyword evidence="1" id="KW-0812">Transmembrane</keyword>
<keyword evidence="1" id="KW-0472">Membrane</keyword>
<feature type="transmembrane region" description="Helical" evidence="1">
    <location>
        <begin position="416"/>
        <end position="436"/>
    </location>
</feature>
<feature type="transmembrane region" description="Helical" evidence="1">
    <location>
        <begin position="548"/>
        <end position="569"/>
    </location>
</feature>
<proteinExistence type="predicted"/>
<evidence type="ECO:0000313" key="2">
    <source>
        <dbReference type="EMBL" id="MBB5080344.1"/>
    </source>
</evidence>
<dbReference type="RefSeq" id="WP_184966746.1">
    <property type="nucleotide sequence ID" value="NZ_JACHIN010000008.1"/>
</dbReference>
<keyword evidence="1" id="KW-1133">Transmembrane helix</keyword>
<evidence type="ECO:0000313" key="3">
    <source>
        <dbReference type="Proteomes" id="UP000568380"/>
    </source>
</evidence>
<feature type="transmembrane region" description="Helical" evidence="1">
    <location>
        <begin position="504"/>
        <end position="528"/>
    </location>
</feature>
<dbReference type="EMBL" id="JACHIN010000008">
    <property type="protein sequence ID" value="MBB5080344.1"/>
    <property type="molecule type" value="Genomic_DNA"/>
</dbReference>
<evidence type="ECO:0000256" key="1">
    <source>
        <dbReference type="SAM" id="Phobius"/>
    </source>
</evidence>
<feature type="transmembrane region" description="Helical" evidence="1">
    <location>
        <begin position="277"/>
        <end position="296"/>
    </location>
</feature>
<keyword evidence="3" id="KW-1185">Reference proteome</keyword>
<gene>
    <name evidence="2" type="ORF">HNR40_005831</name>
</gene>
<feature type="transmembrane region" description="Helical" evidence="1">
    <location>
        <begin position="442"/>
        <end position="461"/>
    </location>
</feature>
<sequence length="578" mass="60703">MAVALTMAQMKIAVLRHSLRGERAQMAGTGAALGACLAAGTVYLGFQGADLLAAGYAVWMLGWMLGPVFMGGGDETLRPEYFSLLGLPPRRLAAGLLVAAFVGLSPLVSLVALLGLVILGVRLGVANTLIALPAAVLQLAVFVLLSKVSVGLVGLALRSRAGAIGSGLLNGAILAGLGQIWVFFWAFGQIGVPSAVWYLPSGWGVLAVQGQWWALGALAVLVFLLLGAWAALLNRRAGAVRPATRGRRPMTASTPGGAIVAKELRTWSRDLARNHQLTFALSYGICFAASPLILGWNGMLPFAGPIFVVMAAAMAANLYGTDGTALWLTLMTPGTGDVRGRQLAWLSTQAPIAILLTVAFTSITGGPWPLILALLAALLGGAAGLVPLISLYALVPGTDPHRRAGNPLRTTEDDGGLTGLAYVMLALVALTGAPAALIALRYGWIGVPAGILTGALYYWGFGRLAERRLRTHGPELLNTMRTGRKAETTVTSRYDSLSKKQKTIAWWCLGFGAIPLFPQGIVAAVFVANDMLRHTWFLATYMPPGLRYPVAAAMIALGLTMYTVGAWILKSPKPPKTP</sequence>
<feature type="transmembrane region" description="Helical" evidence="1">
    <location>
        <begin position="302"/>
        <end position="331"/>
    </location>
</feature>
<feature type="transmembrane region" description="Helical" evidence="1">
    <location>
        <begin position="26"/>
        <end position="46"/>
    </location>
</feature>
<dbReference type="AlphaFoldDB" id="A0A7W8A782"/>
<name>A0A7W8A782_9ACTN</name>
<feature type="transmembrane region" description="Helical" evidence="1">
    <location>
        <begin position="52"/>
        <end position="71"/>
    </location>
</feature>
<feature type="transmembrane region" description="Helical" evidence="1">
    <location>
        <begin position="92"/>
        <end position="118"/>
    </location>
</feature>
<feature type="transmembrane region" description="Helical" evidence="1">
    <location>
        <begin position="370"/>
        <end position="395"/>
    </location>
</feature>
<feature type="transmembrane region" description="Helical" evidence="1">
    <location>
        <begin position="130"/>
        <end position="157"/>
    </location>
</feature>
<organism evidence="2 3">
    <name type="scientific">Nonomuraea endophytica</name>
    <dbReference type="NCBI Taxonomy" id="714136"/>
    <lineage>
        <taxon>Bacteria</taxon>
        <taxon>Bacillati</taxon>
        <taxon>Actinomycetota</taxon>
        <taxon>Actinomycetes</taxon>
        <taxon>Streptosporangiales</taxon>
        <taxon>Streptosporangiaceae</taxon>
        <taxon>Nonomuraea</taxon>
    </lineage>
</organism>
<feature type="transmembrane region" description="Helical" evidence="1">
    <location>
        <begin position="212"/>
        <end position="232"/>
    </location>
</feature>
<feature type="transmembrane region" description="Helical" evidence="1">
    <location>
        <begin position="343"/>
        <end position="364"/>
    </location>
</feature>
<reference evidence="2 3" key="1">
    <citation type="submission" date="2020-08" db="EMBL/GenBank/DDBJ databases">
        <title>Genomic Encyclopedia of Type Strains, Phase IV (KMG-IV): sequencing the most valuable type-strain genomes for metagenomic binning, comparative biology and taxonomic classification.</title>
        <authorList>
            <person name="Goeker M."/>
        </authorList>
    </citation>
    <scope>NUCLEOTIDE SEQUENCE [LARGE SCALE GENOMIC DNA]</scope>
    <source>
        <strain evidence="2 3">DSM 45385</strain>
    </source>
</reference>
<dbReference type="Proteomes" id="UP000568380">
    <property type="component" value="Unassembled WGS sequence"/>
</dbReference>
<comment type="caution">
    <text evidence="2">The sequence shown here is derived from an EMBL/GenBank/DDBJ whole genome shotgun (WGS) entry which is preliminary data.</text>
</comment>
<accession>A0A7W8A782</accession>
<protein>
    <submittedName>
        <fullName evidence="2">ABC-2 type transport system permease protein</fullName>
    </submittedName>
</protein>